<dbReference type="Gene3D" id="3.40.50.2000">
    <property type="entry name" value="Glycogen Phosphorylase B"/>
    <property type="match status" value="1"/>
</dbReference>
<reference evidence="3" key="1">
    <citation type="journal article" date="2019" name="Int. J. Syst. Evol. Microbiol.">
        <title>The Global Catalogue of Microorganisms (GCM) 10K type strain sequencing project: providing services to taxonomists for standard genome sequencing and annotation.</title>
        <authorList>
            <consortium name="The Broad Institute Genomics Platform"/>
            <consortium name="The Broad Institute Genome Sequencing Center for Infectious Disease"/>
            <person name="Wu L."/>
            <person name="Ma J."/>
        </authorList>
    </citation>
    <scope>NUCLEOTIDE SEQUENCE [LARGE SCALE GENOMIC DNA]</scope>
    <source>
        <strain evidence="3">CGMCC 4.7283</strain>
    </source>
</reference>
<dbReference type="InterPro" id="IPR016683">
    <property type="entry name" value="Glyco_trans_28_RedA_prd"/>
</dbReference>
<dbReference type="SUPFAM" id="SSF53756">
    <property type="entry name" value="UDP-Glycosyltransferase/glycogen phosphorylase"/>
    <property type="match status" value="1"/>
</dbReference>
<evidence type="ECO:0000259" key="1">
    <source>
        <dbReference type="Pfam" id="PF04101"/>
    </source>
</evidence>
<dbReference type="RefSeq" id="WP_380714816.1">
    <property type="nucleotide sequence ID" value="NZ_JBHSGI010000002.1"/>
</dbReference>
<keyword evidence="3" id="KW-1185">Reference proteome</keyword>
<dbReference type="PANTHER" id="PTHR21015">
    <property type="entry name" value="UDP-N-ACETYLGLUCOSAMINE--N-ACETYLMURAMYL-(PENTAPEPTIDE) PYROPHOSPHORYL-UNDECAPRENOL N-ACETYLGLUCOSAMINE TRANSFERASE 1"/>
    <property type="match status" value="1"/>
</dbReference>
<feature type="domain" description="Glycosyl transferase family 28 C-terminal" evidence="1">
    <location>
        <begin position="273"/>
        <end position="365"/>
    </location>
</feature>
<dbReference type="Proteomes" id="UP001595973">
    <property type="component" value="Unassembled WGS sequence"/>
</dbReference>
<gene>
    <name evidence="2" type="ORF">ACFO5X_00325</name>
</gene>
<accession>A0ABV9KAS2</accession>
<proteinExistence type="predicted"/>
<organism evidence="2 3">
    <name type="scientific">Seohaeicola nanhaiensis</name>
    <dbReference type="NCBI Taxonomy" id="1387282"/>
    <lineage>
        <taxon>Bacteria</taxon>
        <taxon>Pseudomonadati</taxon>
        <taxon>Pseudomonadota</taxon>
        <taxon>Alphaproteobacteria</taxon>
        <taxon>Rhodobacterales</taxon>
        <taxon>Roseobacteraceae</taxon>
        <taxon>Seohaeicola</taxon>
    </lineage>
</organism>
<protein>
    <submittedName>
        <fullName evidence="2">Glycosyltransferase family protein</fullName>
    </submittedName>
</protein>
<sequence>MNSLFTRRRVRAPRIMLYSHDTFGLGHLRRSRALAQAITSANPTASALILTGSPVAGRFDFPRRVDHVRLPGVTKLQDGSYVSQTMGMGIEETTELRSGLIRSTAEQYEPDVVIVDKEPTGFRGELMPTLRMLKEEGSTQLVLGLRDVLDEPEVLAAEWARKNALPVMETFYDEIWIYGLRSVYDPTAGLELSPATRARMHWTGYLRRSRNSTAEPPEQPYILVTPGGGGDGAVMVDLVLAAYEQDPGLSPRAVLVYGPFLSGEVRAEFEARVDALGGRVTAVGFDSQIETLYAGAEGVIGMGGYNTFCEVLSFDKRTVIVPRTVPRLEQWIRASRAEELGLVRMLDETRDGLTPQSMIQAIRNLPGQNLPSQAITAGLLDGLDYVTDRISALLAIRAGQAAE</sequence>
<dbReference type="EMBL" id="JBHSGI010000002">
    <property type="protein sequence ID" value="MFC4666983.1"/>
    <property type="molecule type" value="Genomic_DNA"/>
</dbReference>
<name>A0ABV9KAS2_9RHOB</name>
<comment type="caution">
    <text evidence="2">The sequence shown here is derived from an EMBL/GenBank/DDBJ whole genome shotgun (WGS) entry which is preliminary data.</text>
</comment>
<evidence type="ECO:0000313" key="2">
    <source>
        <dbReference type="EMBL" id="MFC4666983.1"/>
    </source>
</evidence>
<dbReference type="Pfam" id="PF04101">
    <property type="entry name" value="Glyco_tran_28_C"/>
    <property type="match status" value="1"/>
</dbReference>
<dbReference type="InterPro" id="IPR007235">
    <property type="entry name" value="Glyco_trans_28_C"/>
</dbReference>
<dbReference type="PANTHER" id="PTHR21015:SF28">
    <property type="entry name" value="SLL1722 PROTEIN"/>
    <property type="match status" value="1"/>
</dbReference>
<dbReference type="PIRSF" id="PIRSF017085">
    <property type="entry name" value="Glycosyltransf_RedA_prd"/>
    <property type="match status" value="1"/>
</dbReference>
<evidence type="ECO:0000313" key="3">
    <source>
        <dbReference type="Proteomes" id="UP001595973"/>
    </source>
</evidence>